<proteinExistence type="inferred from homology"/>
<dbReference type="PATRIC" id="fig|1136941.3.peg.672"/>
<comment type="cofactor">
    <cofactor evidence="1">
        <name>FAD</name>
        <dbReference type="ChEBI" id="CHEBI:57692"/>
    </cofactor>
</comment>
<dbReference type="InterPro" id="IPR013786">
    <property type="entry name" value="AcylCoA_DH/ox_N"/>
</dbReference>
<dbReference type="SUPFAM" id="SSF56645">
    <property type="entry name" value="Acyl-CoA dehydrogenase NM domain-like"/>
    <property type="match status" value="1"/>
</dbReference>
<dbReference type="Gene3D" id="1.20.140.10">
    <property type="entry name" value="Butyryl-CoA Dehydrogenase, subunit A, domain 3"/>
    <property type="match status" value="1"/>
</dbReference>
<dbReference type="PANTHER" id="PTHR43884">
    <property type="entry name" value="ACYL-COA DEHYDROGENASE"/>
    <property type="match status" value="1"/>
</dbReference>
<dbReference type="AlphaFoldDB" id="A0A0N9MZR6"/>
<dbReference type="InterPro" id="IPR037069">
    <property type="entry name" value="AcylCoA_DH/ox_N_sf"/>
</dbReference>
<evidence type="ECO:0000256" key="5">
    <source>
        <dbReference type="ARBA" id="ARBA00023002"/>
    </source>
</evidence>
<dbReference type="OrthoDB" id="8677713at2"/>
<keyword evidence="3" id="KW-0285">Flavoprotein</keyword>
<keyword evidence="9" id="KW-1185">Reference proteome</keyword>
<evidence type="ECO:0000256" key="2">
    <source>
        <dbReference type="ARBA" id="ARBA00009347"/>
    </source>
</evidence>
<dbReference type="PANTHER" id="PTHR43884:SF20">
    <property type="entry name" value="ACYL-COA DEHYDROGENASE FADE28"/>
    <property type="match status" value="1"/>
</dbReference>
<keyword evidence="5" id="KW-0560">Oxidoreductase</keyword>
<dbReference type="GO" id="GO:0003995">
    <property type="term" value="F:acyl-CoA dehydrogenase activity"/>
    <property type="evidence" value="ECO:0007669"/>
    <property type="project" value="TreeGrafter"/>
</dbReference>
<evidence type="ECO:0000259" key="6">
    <source>
        <dbReference type="Pfam" id="PF00441"/>
    </source>
</evidence>
<dbReference type="STRING" id="1136941.ACH46_03325"/>
<dbReference type="InterPro" id="IPR009100">
    <property type="entry name" value="AcylCoA_DH/oxidase_NM_dom_sf"/>
</dbReference>
<dbReference type="Pfam" id="PF00441">
    <property type="entry name" value="Acyl-CoA_dh_1"/>
    <property type="match status" value="1"/>
</dbReference>
<dbReference type="EMBL" id="CP011853">
    <property type="protein sequence ID" value="ALG83715.1"/>
    <property type="molecule type" value="Genomic_DNA"/>
</dbReference>
<dbReference type="InterPro" id="IPR009075">
    <property type="entry name" value="AcylCo_DH/oxidase_C"/>
</dbReference>
<dbReference type="Gene3D" id="1.10.540.10">
    <property type="entry name" value="Acyl-CoA dehydrogenase/oxidase, N-terminal domain"/>
    <property type="match status" value="1"/>
</dbReference>
<protein>
    <submittedName>
        <fullName evidence="8">Acyl-CoA dehydrogenase</fullName>
    </submittedName>
</protein>
<dbReference type="SUPFAM" id="SSF47203">
    <property type="entry name" value="Acyl-CoA dehydrogenase C-terminal domain-like"/>
    <property type="match status" value="1"/>
</dbReference>
<evidence type="ECO:0000256" key="4">
    <source>
        <dbReference type="ARBA" id="ARBA00022827"/>
    </source>
</evidence>
<dbReference type="Pfam" id="PF02771">
    <property type="entry name" value="Acyl-CoA_dh_N"/>
    <property type="match status" value="1"/>
</dbReference>
<reference evidence="9" key="1">
    <citation type="submission" date="2015-06" db="EMBL/GenBank/DDBJ databases">
        <title>Complete genome sequence and metabolic analysis of phthalate degradation pathway in Gordonia sp. QH-11.</title>
        <authorList>
            <person name="Jin D."/>
            <person name="Kong X."/>
            <person name="Bai Z."/>
        </authorList>
    </citation>
    <scope>NUCLEOTIDE SEQUENCE [LARGE SCALE GENOMIC DNA]</scope>
    <source>
        <strain evidence="9">QH-11</strain>
    </source>
</reference>
<keyword evidence="4" id="KW-0274">FAD</keyword>
<feature type="domain" description="Acyl-CoA dehydrogenase/oxidase C-terminal" evidence="6">
    <location>
        <begin position="182"/>
        <end position="320"/>
    </location>
</feature>
<evidence type="ECO:0000256" key="3">
    <source>
        <dbReference type="ARBA" id="ARBA00022630"/>
    </source>
</evidence>
<gene>
    <name evidence="8" type="ORF">ACH46_03325</name>
</gene>
<evidence type="ECO:0000313" key="8">
    <source>
        <dbReference type="EMBL" id="ALG83715.1"/>
    </source>
</evidence>
<comment type="similarity">
    <text evidence="2">Belongs to the acyl-CoA dehydrogenase family.</text>
</comment>
<evidence type="ECO:0000256" key="1">
    <source>
        <dbReference type="ARBA" id="ARBA00001974"/>
    </source>
</evidence>
<dbReference type="Proteomes" id="UP000063789">
    <property type="component" value="Chromosome"/>
</dbReference>
<name>A0A0N9MZR6_9ACTN</name>
<sequence>MDFLLNDIHTDLRDTVAAIGEKAGGSAVARAWSEGDHAPALTVYRQLAEAGITGLIVDDALGGSGAGATEMVVAAEQIGRIALPGPVAETLAAVPTALAAAGASDALEALLGGRPATLAAAATGYRAAAPADADVYLLRDGTLSSASVVAEHASVDPTRTVADVEAGAALGSADESAVAQLGALATAAQLIGLGSAMLDLASDYAKARKQFNRAIGSYQAVKHHLADVAIAVEMARPLVHGAAVGLDGNAPEGTNVARDVSAAKVAAADAAYLASRRSLQVLGAIGYTAEHDLSLYLTKTRALVSAWGTPAQHRALILETL</sequence>
<accession>A0A0N9MZR6</accession>
<dbReference type="InterPro" id="IPR036250">
    <property type="entry name" value="AcylCo_DH-like_C"/>
</dbReference>
<organism evidence="8 9">
    <name type="scientific">Gordonia phthalatica</name>
    <dbReference type="NCBI Taxonomy" id="1136941"/>
    <lineage>
        <taxon>Bacteria</taxon>
        <taxon>Bacillati</taxon>
        <taxon>Actinomycetota</taxon>
        <taxon>Actinomycetes</taxon>
        <taxon>Mycobacteriales</taxon>
        <taxon>Gordoniaceae</taxon>
        <taxon>Gordonia</taxon>
    </lineage>
</organism>
<feature type="domain" description="Acyl-CoA dehydrogenase/oxidase N-terminal" evidence="7">
    <location>
        <begin position="9"/>
        <end position="86"/>
    </location>
</feature>
<dbReference type="RefSeq" id="WP_062391670.1">
    <property type="nucleotide sequence ID" value="NZ_CP011853.1"/>
</dbReference>
<evidence type="ECO:0000259" key="7">
    <source>
        <dbReference type="Pfam" id="PF02771"/>
    </source>
</evidence>
<dbReference type="GO" id="GO:0050660">
    <property type="term" value="F:flavin adenine dinucleotide binding"/>
    <property type="evidence" value="ECO:0007669"/>
    <property type="project" value="InterPro"/>
</dbReference>
<evidence type="ECO:0000313" key="9">
    <source>
        <dbReference type="Proteomes" id="UP000063789"/>
    </source>
</evidence>
<reference evidence="8 9" key="2">
    <citation type="journal article" date="2017" name="Int. J. Syst. Evol. Microbiol.">
        <title>Gordonia phthalatica sp. nov., a di-n-butyl phthalate-degrading bacterium isolated from activated sludge.</title>
        <authorList>
            <person name="Jin D."/>
            <person name="Kong X."/>
            <person name="Jia M."/>
            <person name="Yu X."/>
            <person name="Wang X."/>
            <person name="Zhuang X."/>
            <person name="Deng Y."/>
            <person name="Bai Z."/>
        </authorList>
    </citation>
    <scope>NUCLEOTIDE SEQUENCE [LARGE SCALE GENOMIC DNA]</scope>
    <source>
        <strain evidence="8 9">QH-11</strain>
    </source>
</reference>
<dbReference type="KEGG" id="goq:ACH46_03325"/>